<organism evidence="2">
    <name type="scientific">uncultured Gemmatimonadota bacterium</name>
    <dbReference type="NCBI Taxonomy" id="203437"/>
    <lineage>
        <taxon>Bacteria</taxon>
        <taxon>Pseudomonadati</taxon>
        <taxon>Gemmatimonadota</taxon>
        <taxon>environmental samples</taxon>
    </lineage>
</organism>
<feature type="non-terminal residue" evidence="2">
    <location>
        <position position="1"/>
    </location>
</feature>
<accession>A0A6J4L6I8</accession>
<name>A0A6J4L6I8_9BACT</name>
<evidence type="ECO:0000256" key="1">
    <source>
        <dbReference type="SAM" id="MobiDB-lite"/>
    </source>
</evidence>
<evidence type="ECO:0000313" key="2">
    <source>
        <dbReference type="EMBL" id="CAA9323562.1"/>
    </source>
</evidence>
<reference evidence="2" key="1">
    <citation type="submission" date="2020-02" db="EMBL/GenBank/DDBJ databases">
        <authorList>
            <person name="Meier V. D."/>
        </authorList>
    </citation>
    <scope>NUCLEOTIDE SEQUENCE</scope>
    <source>
        <strain evidence="2">AVDCRST_MAG89</strain>
    </source>
</reference>
<sequence length="119" mass="13192">EQDVDSARRGARGRVRHAFGSHASERGPEHRRYHPPVQRDPERPTDLRGSQCPGRRKGARRLHHRCPRRSRAGRQRRDGRSGIRGRARGGNPGARVVQGPGRGVGSRSGKCRHGAHPAL</sequence>
<gene>
    <name evidence="2" type="ORF">AVDCRST_MAG89-1769</name>
</gene>
<dbReference type="EMBL" id="CADCTV010000378">
    <property type="protein sequence ID" value="CAA9323562.1"/>
    <property type="molecule type" value="Genomic_DNA"/>
</dbReference>
<feature type="compositionally biased region" description="Basic residues" evidence="1">
    <location>
        <begin position="54"/>
        <end position="74"/>
    </location>
</feature>
<feature type="non-terminal residue" evidence="2">
    <location>
        <position position="119"/>
    </location>
</feature>
<feature type="compositionally biased region" description="Basic residues" evidence="1">
    <location>
        <begin position="109"/>
        <end position="119"/>
    </location>
</feature>
<feature type="compositionally biased region" description="Basic residues" evidence="1">
    <location>
        <begin position="9"/>
        <end position="19"/>
    </location>
</feature>
<feature type="compositionally biased region" description="Basic and acidic residues" evidence="1">
    <location>
        <begin position="37"/>
        <end position="46"/>
    </location>
</feature>
<dbReference type="AlphaFoldDB" id="A0A6J4L6I8"/>
<protein>
    <submittedName>
        <fullName evidence="2">Uncharacterized protein</fullName>
    </submittedName>
</protein>
<feature type="region of interest" description="Disordered" evidence="1">
    <location>
        <begin position="1"/>
        <end position="119"/>
    </location>
</feature>
<proteinExistence type="predicted"/>